<keyword evidence="9" id="KW-1185">Reference proteome</keyword>
<feature type="transmembrane region" description="Helical" evidence="6">
    <location>
        <begin position="456"/>
        <end position="476"/>
    </location>
</feature>
<dbReference type="InterPro" id="IPR002645">
    <property type="entry name" value="STAS_dom"/>
</dbReference>
<sequence length="794" mass="86506">MATTQKSFSMDRLAKVLGVEHNDRDDDIPSIHNADPFIEPEPSVWEFIEELRPTAQDIGHYFYNLFPFIHWIGKYNLVWFIGDLIAGVTVGAVVVPQSMAYAQLAELPPQYGLYSSFMGVLIYWFFATSKDITIGPVAVMSQVTGNVVIHAREILPEVEGHIIASALAVITGAIITFLGLARLGWVVEFIPLPAICAFMTGSAINISFGQLSRLLGISIPNSRAAPYRVIIDTLERLPNAAGLDAALGVSSLVMLYLVRSVCSFMAKKQPHRAKLYFFISTLRTAFVILLYTGISAGMNLNHRDDPRVRILGTVPRGFQHAAAPTINTSIINAFVSELPAAVIVMLIEHIAISKSFGRVNNYTIDPSQELVAIGVTNLLGPFLGAYPATGSFSRTAIKSKAGVRTPFAGVITGLVVLLALYALTAVFFYIPSSALAAVIIHAVLDVITPPRVVFQFWRVAPLEVVVFFAGVFATVFDTIETGVYVTICLSFTVVVVRLFLSRGRVLGLARIRTVKAVTTEGSGDAKDPKGAAVHETETSVRNGFIPIDHADGSNPRVAIRSPYPGVFIYRFAEGFNYPNASHYLNHLTDVIFKETRRTDPSLLGSMGDRPWNEANTPGSKSDANDTRPILKAIVLDFSSVNNIDVTAAQTLIDVRNQLDRYAAPETVNWHFANIENRWTKRSLAAAGFGYKTPVRGGEQAAGNWKTIFSIADLGGSDSAATAAAVMQQQERNVHTKEDDIEQATSSSPPSDKDVPIDPSSARLVAIQGLNRPLFHFDLEEAVEAAVANAEHKRY</sequence>
<proteinExistence type="predicted"/>
<feature type="transmembrane region" description="Helical" evidence="6">
    <location>
        <begin position="162"/>
        <end position="183"/>
    </location>
</feature>
<dbReference type="OrthoDB" id="288203at2759"/>
<dbReference type="InterPro" id="IPR018045">
    <property type="entry name" value="S04_transporter_CS"/>
</dbReference>
<evidence type="ECO:0000313" key="9">
    <source>
        <dbReference type="Proteomes" id="UP000028045"/>
    </source>
</evidence>
<feature type="transmembrane region" description="Helical" evidence="6">
    <location>
        <begin position="189"/>
        <end position="208"/>
    </location>
</feature>
<comment type="subcellular location">
    <subcellularLocation>
        <location evidence="1">Membrane</location>
        <topology evidence="1">Multi-pass membrane protein</topology>
    </subcellularLocation>
</comment>
<evidence type="ECO:0000256" key="4">
    <source>
        <dbReference type="ARBA" id="ARBA00023136"/>
    </source>
</evidence>
<feature type="transmembrane region" description="Helical" evidence="6">
    <location>
        <begin position="111"/>
        <end position="127"/>
    </location>
</feature>
<dbReference type="SUPFAM" id="SSF52091">
    <property type="entry name" value="SpoIIaa-like"/>
    <property type="match status" value="1"/>
</dbReference>
<evidence type="ECO:0000256" key="1">
    <source>
        <dbReference type="ARBA" id="ARBA00004141"/>
    </source>
</evidence>
<dbReference type="PROSITE" id="PS50801">
    <property type="entry name" value="STAS"/>
    <property type="match status" value="1"/>
</dbReference>
<gene>
    <name evidence="8" type="ORF">S7711_01987</name>
</gene>
<feature type="transmembrane region" description="Helical" evidence="6">
    <location>
        <begin position="77"/>
        <end position="99"/>
    </location>
</feature>
<dbReference type="CDD" id="cd07042">
    <property type="entry name" value="STAS_SulP_like_sulfate_transporter"/>
    <property type="match status" value="1"/>
</dbReference>
<keyword evidence="2 6" id="KW-0812">Transmembrane</keyword>
<accession>A0A084AVW5</accession>
<feature type="transmembrane region" description="Helical" evidence="6">
    <location>
        <begin position="275"/>
        <end position="294"/>
    </location>
</feature>
<dbReference type="GO" id="GO:0016020">
    <property type="term" value="C:membrane"/>
    <property type="evidence" value="ECO:0007669"/>
    <property type="project" value="UniProtKB-SubCell"/>
</dbReference>
<dbReference type="FunFam" id="3.30.750.24:FF:000024">
    <property type="entry name" value="Sulfate permease 2"/>
    <property type="match status" value="1"/>
</dbReference>
<dbReference type="InterPro" id="IPR001902">
    <property type="entry name" value="SLC26A/SulP_fam"/>
</dbReference>
<feature type="region of interest" description="Disordered" evidence="5">
    <location>
        <begin position="602"/>
        <end position="623"/>
    </location>
</feature>
<dbReference type="AlphaFoldDB" id="A0A084AVW5"/>
<reference evidence="8 9" key="1">
    <citation type="journal article" date="2014" name="BMC Genomics">
        <title>Comparative genome sequencing reveals chemotype-specific gene clusters in the toxigenic black mold Stachybotrys.</title>
        <authorList>
            <person name="Semeiks J."/>
            <person name="Borek D."/>
            <person name="Otwinowski Z."/>
            <person name="Grishin N.V."/>
        </authorList>
    </citation>
    <scope>NUCLEOTIDE SEQUENCE [LARGE SCALE GENOMIC DNA]</scope>
    <source>
        <strain evidence="9">CBS 109288 / IBT 7711</strain>
    </source>
</reference>
<dbReference type="PROSITE" id="PS01130">
    <property type="entry name" value="SLC26A"/>
    <property type="match status" value="1"/>
</dbReference>
<protein>
    <recommendedName>
        <fullName evidence="7">STAS domain-containing protein</fullName>
    </recommendedName>
</protein>
<organism evidence="8 9">
    <name type="scientific">Stachybotrys chartarum (strain CBS 109288 / IBT 7711)</name>
    <name type="common">Toxic black mold</name>
    <name type="synonym">Stilbospora chartarum</name>
    <dbReference type="NCBI Taxonomy" id="1280523"/>
    <lineage>
        <taxon>Eukaryota</taxon>
        <taxon>Fungi</taxon>
        <taxon>Dikarya</taxon>
        <taxon>Ascomycota</taxon>
        <taxon>Pezizomycotina</taxon>
        <taxon>Sordariomycetes</taxon>
        <taxon>Hypocreomycetidae</taxon>
        <taxon>Hypocreales</taxon>
        <taxon>Stachybotryaceae</taxon>
        <taxon>Stachybotrys</taxon>
    </lineage>
</organism>
<dbReference type="InterPro" id="IPR036513">
    <property type="entry name" value="STAS_dom_sf"/>
</dbReference>
<evidence type="ECO:0000256" key="2">
    <source>
        <dbReference type="ARBA" id="ARBA00022692"/>
    </source>
</evidence>
<evidence type="ECO:0000256" key="5">
    <source>
        <dbReference type="SAM" id="MobiDB-lite"/>
    </source>
</evidence>
<evidence type="ECO:0000256" key="6">
    <source>
        <dbReference type="SAM" id="Phobius"/>
    </source>
</evidence>
<feature type="transmembrane region" description="Helical" evidence="6">
    <location>
        <begin position="482"/>
        <end position="500"/>
    </location>
</feature>
<keyword evidence="3 6" id="KW-1133">Transmembrane helix</keyword>
<dbReference type="HOGENOM" id="CLU_003182_8_1_1"/>
<dbReference type="Pfam" id="PF00916">
    <property type="entry name" value="Sulfate_transp"/>
    <property type="match status" value="1"/>
</dbReference>
<feature type="transmembrane region" description="Helical" evidence="6">
    <location>
        <begin position="401"/>
        <end position="420"/>
    </location>
</feature>
<dbReference type="Pfam" id="PF01740">
    <property type="entry name" value="STAS"/>
    <property type="match status" value="1"/>
</dbReference>
<dbReference type="GO" id="GO:0008271">
    <property type="term" value="F:secondary active sulfate transmembrane transporter activity"/>
    <property type="evidence" value="ECO:0007669"/>
    <property type="project" value="InterPro"/>
</dbReference>
<feature type="domain" description="STAS" evidence="7">
    <location>
        <begin position="564"/>
        <end position="688"/>
    </location>
</feature>
<dbReference type="EMBL" id="KL648525">
    <property type="protein sequence ID" value="KEY69444.1"/>
    <property type="molecule type" value="Genomic_DNA"/>
</dbReference>
<dbReference type="Proteomes" id="UP000028045">
    <property type="component" value="Unassembled WGS sequence"/>
</dbReference>
<evidence type="ECO:0000256" key="3">
    <source>
        <dbReference type="ARBA" id="ARBA00022989"/>
    </source>
</evidence>
<name>A0A084AVW5_STACB</name>
<dbReference type="Gene3D" id="3.30.750.24">
    <property type="entry name" value="STAS domain"/>
    <property type="match status" value="1"/>
</dbReference>
<evidence type="ECO:0000259" key="7">
    <source>
        <dbReference type="PROSITE" id="PS50801"/>
    </source>
</evidence>
<dbReference type="PANTHER" id="PTHR11814">
    <property type="entry name" value="SULFATE TRANSPORTER"/>
    <property type="match status" value="1"/>
</dbReference>
<feature type="region of interest" description="Disordered" evidence="5">
    <location>
        <begin position="730"/>
        <end position="757"/>
    </location>
</feature>
<evidence type="ECO:0000313" key="8">
    <source>
        <dbReference type="EMBL" id="KEY69444.1"/>
    </source>
</evidence>
<keyword evidence="4 6" id="KW-0472">Membrane</keyword>
<dbReference type="InterPro" id="IPR011547">
    <property type="entry name" value="SLC26A/SulP_dom"/>
</dbReference>
<dbReference type="NCBIfam" id="TIGR00815">
    <property type="entry name" value="sulP"/>
    <property type="match status" value="1"/>
</dbReference>